<gene>
    <name evidence="2" type="ORF">TRM7557_01600</name>
</gene>
<accession>A0A0P1G848</accession>
<keyword evidence="2" id="KW-0328">Glycosyltransferase</keyword>
<organism evidence="2 3">
    <name type="scientific">Tritonibacter multivorans</name>
    <dbReference type="NCBI Taxonomy" id="928856"/>
    <lineage>
        <taxon>Bacteria</taxon>
        <taxon>Pseudomonadati</taxon>
        <taxon>Pseudomonadota</taxon>
        <taxon>Alphaproteobacteria</taxon>
        <taxon>Rhodobacterales</taxon>
        <taxon>Paracoccaceae</taxon>
        <taxon>Tritonibacter</taxon>
    </lineage>
</organism>
<dbReference type="SUPFAM" id="SSF53756">
    <property type="entry name" value="UDP-Glycosyltransferase/glycogen phosphorylase"/>
    <property type="match status" value="1"/>
</dbReference>
<dbReference type="EC" id="2.4.1.11" evidence="2"/>
<keyword evidence="2" id="KW-0808">Transferase</keyword>
<evidence type="ECO:0000313" key="2">
    <source>
        <dbReference type="EMBL" id="CUH77818.1"/>
    </source>
</evidence>
<protein>
    <submittedName>
        <fullName evidence="2">Glycogen synthase</fullName>
        <ecNumber evidence="2">2.4.1.11</ecNumber>
    </submittedName>
</protein>
<dbReference type="STRING" id="928856.SAMN04488049_10747"/>
<proteinExistence type="predicted"/>
<name>A0A0P1G848_9RHOB</name>
<dbReference type="Pfam" id="PF13692">
    <property type="entry name" value="Glyco_trans_1_4"/>
    <property type="match status" value="1"/>
</dbReference>
<dbReference type="AlphaFoldDB" id="A0A0P1G848"/>
<dbReference type="PANTHER" id="PTHR12526">
    <property type="entry name" value="GLYCOSYLTRANSFERASE"/>
    <property type="match status" value="1"/>
</dbReference>
<sequence>MQDFASATPAAAHMAEPGNQSGGYTNAAAGKNRYKALFVTAGDFSHINAQMLPALRSQCPNVDFETFNATEFMRSQQGTMMLCGLGALQEYGLSTLSSKAKLRYRLFRARSYFDRVGRMLRRRFGDAGFDFTVQTQSMFSAALPGVPNYVYTDHVARARLADEDQEGTGHPSSVWLDRERSIYDDADHVFTFGPKIRDFLLNDYGIADSKVSAIGAGASARPDCPVDISLARSERRNILFVGVDWERKGGPEMIEAFKELRTHLPDATLTIIGCSPDVQVEGVDVLGRLPLSELPDYFHKASCFCMPSRVEPFGIVFLEAMQFGLPVVSTTAGDIGAIVQDGRTGRLCAPRDAAGLAQALRDVLEVPETCKQMGLAGLERGRQFTWEAVARRIASHAPGAYGRPAAEALQW</sequence>
<dbReference type="GO" id="GO:0004373">
    <property type="term" value="F:alpha-1,4-glucan glucosyltransferase (UDP-glucose donor) activity"/>
    <property type="evidence" value="ECO:0007669"/>
    <property type="project" value="UniProtKB-EC"/>
</dbReference>
<dbReference type="CDD" id="cd03801">
    <property type="entry name" value="GT4_PimA-like"/>
    <property type="match status" value="1"/>
</dbReference>
<reference evidence="2 3" key="1">
    <citation type="submission" date="2015-09" db="EMBL/GenBank/DDBJ databases">
        <authorList>
            <consortium name="Swine Surveillance"/>
        </authorList>
    </citation>
    <scope>NUCLEOTIDE SEQUENCE [LARGE SCALE GENOMIC DNA]</scope>
    <source>
        <strain evidence="2 3">CECT 7557</strain>
    </source>
</reference>
<dbReference type="Gene3D" id="3.40.50.2000">
    <property type="entry name" value="Glycogen Phosphorylase B"/>
    <property type="match status" value="2"/>
</dbReference>
<dbReference type="EMBL" id="CYSD01000021">
    <property type="protein sequence ID" value="CUH77818.1"/>
    <property type="molecule type" value="Genomic_DNA"/>
</dbReference>
<evidence type="ECO:0000256" key="1">
    <source>
        <dbReference type="SAM" id="MobiDB-lite"/>
    </source>
</evidence>
<dbReference type="PANTHER" id="PTHR12526:SF590">
    <property type="entry name" value="ALPHA-MALTOSE-1-PHOSPHATE SYNTHASE"/>
    <property type="match status" value="1"/>
</dbReference>
<keyword evidence="3" id="KW-1185">Reference proteome</keyword>
<dbReference type="Proteomes" id="UP000052022">
    <property type="component" value="Unassembled WGS sequence"/>
</dbReference>
<dbReference type="RefSeq" id="WP_058289681.1">
    <property type="nucleotide sequence ID" value="NZ_CYSD01000021.1"/>
</dbReference>
<evidence type="ECO:0000313" key="3">
    <source>
        <dbReference type="Proteomes" id="UP000052022"/>
    </source>
</evidence>
<dbReference type="OrthoDB" id="9790710at2"/>
<feature type="region of interest" description="Disordered" evidence="1">
    <location>
        <begin position="1"/>
        <end position="22"/>
    </location>
</feature>